<dbReference type="InterPro" id="IPR021327">
    <property type="entry name" value="DUF2934"/>
</dbReference>
<evidence type="ECO:0000313" key="1">
    <source>
        <dbReference type="EMBL" id="BAY82835.1"/>
    </source>
</evidence>
<name>A0A1Z4LNK1_9CYAN</name>
<evidence type="ECO:0000313" key="2">
    <source>
        <dbReference type="Proteomes" id="UP000218418"/>
    </source>
</evidence>
<protein>
    <recommendedName>
        <fullName evidence="3">DUF2934 domain-containing protein</fullName>
    </recommendedName>
</protein>
<reference evidence="1 2" key="1">
    <citation type="submission" date="2017-06" db="EMBL/GenBank/DDBJ databases">
        <title>Genome sequencing of cyanobaciteial culture collection at National Institute for Environmental Studies (NIES).</title>
        <authorList>
            <person name="Hirose Y."/>
            <person name="Shimura Y."/>
            <person name="Fujisawa T."/>
            <person name="Nakamura Y."/>
            <person name="Kawachi M."/>
        </authorList>
    </citation>
    <scope>NUCLEOTIDE SEQUENCE [LARGE SCALE GENOMIC DNA]</scope>
    <source>
        <strain evidence="1 2">NIES-267</strain>
    </source>
</reference>
<accession>A0A1Z4LNK1</accession>
<dbReference type="EMBL" id="AP018227">
    <property type="protein sequence ID" value="BAY82835.1"/>
    <property type="molecule type" value="Genomic_DNA"/>
</dbReference>
<gene>
    <name evidence="1" type="ORF">NIES267_23200</name>
</gene>
<evidence type="ECO:0008006" key="3">
    <source>
        <dbReference type="Google" id="ProtNLM"/>
    </source>
</evidence>
<dbReference type="Pfam" id="PF11154">
    <property type="entry name" value="DUF2934"/>
    <property type="match status" value="1"/>
</dbReference>
<organism evidence="1 2">
    <name type="scientific">Calothrix parasitica NIES-267</name>
    <dbReference type="NCBI Taxonomy" id="1973488"/>
    <lineage>
        <taxon>Bacteria</taxon>
        <taxon>Bacillati</taxon>
        <taxon>Cyanobacteriota</taxon>
        <taxon>Cyanophyceae</taxon>
        <taxon>Nostocales</taxon>
        <taxon>Calotrichaceae</taxon>
        <taxon>Calothrix</taxon>
    </lineage>
</organism>
<proteinExistence type="predicted"/>
<dbReference type="AlphaFoldDB" id="A0A1Z4LNK1"/>
<sequence length="88" mass="10319">MPYDITLCPGESCLIKQNCYRFTLKVLGRQNFFTQIPCNSTTNSCEHFISNRPPEEKIRIKAYQIWQQMGRPSGQSLECWLKAEKELM</sequence>
<keyword evidence="2" id="KW-1185">Reference proteome</keyword>
<dbReference type="Proteomes" id="UP000218418">
    <property type="component" value="Chromosome"/>
</dbReference>
<dbReference type="OrthoDB" id="487878at2"/>